<dbReference type="RefSeq" id="WP_249512257.1">
    <property type="nucleotide sequence ID" value="NZ_CP093365.1"/>
</dbReference>
<feature type="signal peptide" evidence="1">
    <location>
        <begin position="1"/>
        <end position="19"/>
    </location>
</feature>
<evidence type="ECO:0000313" key="3">
    <source>
        <dbReference type="Proteomes" id="UP000831947"/>
    </source>
</evidence>
<dbReference type="Proteomes" id="UP000831947">
    <property type="component" value="Chromosome"/>
</dbReference>
<name>A0ABY4PB96_9LACO</name>
<sequence length="169" mass="19013">MKKYFISIITSILATICLAGCQTQKSTTQTNQQNMNVVSKTTMIQDYNQIIDKYATVIGSYADSLRDNQIETQKPTQQANQTIDRINTKLQKSTLNKNISNNFIKMNNALKEVIACYANNNFTDLKKKQAAFNQDDLQLRKDLNINTSNQKLTAALNKLKAVADSHATN</sequence>
<evidence type="ECO:0000313" key="2">
    <source>
        <dbReference type="EMBL" id="UQS83030.1"/>
    </source>
</evidence>
<keyword evidence="1" id="KW-0732">Signal</keyword>
<evidence type="ECO:0008006" key="4">
    <source>
        <dbReference type="Google" id="ProtNLM"/>
    </source>
</evidence>
<feature type="chain" id="PRO_5045346321" description="Lipoprotein" evidence="1">
    <location>
        <begin position="20"/>
        <end position="169"/>
    </location>
</feature>
<keyword evidence="3" id="KW-1185">Reference proteome</keyword>
<proteinExistence type="predicted"/>
<reference evidence="2 3" key="1">
    <citation type="journal article" date="2022" name="Int. J. Syst. Evol. Microbiol.">
        <title>Apilactobacillus apisilvae sp. nov., Nicolia spurrieriana gen. nov. sp. nov., Bombilactobacillus folatiphilus sp. nov. and Bombilactobacillus thymidiniphilus sp. nov., four new lactic acid bacterial isolates from stingless bees Tetragonula carbonaria and Austroplebeia australis.</title>
        <authorList>
            <person name="Oliphant S.A."/>
            <person name="Watson-Haigh N.S."/>
            <person name="Sumby K.M."/>
            <person name="Gardner J."/>
            <person name="Groom S."/>
            <person name="Jiranek V."/>
        </authorList>
    </citation>
    <scope>NUCLEOTIDE SEQUENCE [LARGE SCALE GENOMIC DNA]</scope>
    <source>
        <strain evidence="2 3">SG4_A1</strain>
    </source>
</reference>
<evidence type="ECO:0000256" key="1">
    <source>
        <dbReference type="SAM" id="SignalP"/>
    </source>
</evidence>
<protein>
    <recommendedName>
        <fullName evidence="4">Lipoprotein</fullName>
    </recommendedName>
</protein>
<gene>
    <name evidence="2" type="ORF">MOO47_04400</name>
</gene>
<accession>A0ABY4PB96</accession>
<organism evidence="2 3">
    <name type="scientific">Bombilactobacillus thymidiniphilus</name>
    <dbReference type="NCBI Taxonomy" id="2923363"/>
    <lineage>
        <taxon>Bacteria</taxon>
        <taxon>Bacillati</taxon>
        <taxon>Bacillota</taxon>
        <taxon>Bacilli</taxon>
        <taxon>Lactobacillales</taxon>
        <taxon>Lactobacillaceae</taxon>
        <taxon>Bombilactobacillus</taxon>
    </lineage>
</organism>
<dbReference type="EMBL" id="CP093365">
    <property type="protein sequence ID" value="UQS83030.1"/>
    <property type="molecule type" value="Genomic_DNA"/>
</dbReference>